<evidence type="ECO:0000313" key="2">
    <source>
        <dbReference type="Proteomes" id="UP000316621"/>
    </source>
</evidence>
<evidence type="ECO:0000313" key="1">
    <source>
        <dbReference type="EMBL" id="RZC83249.1"/>
    </source>
</evidence>
<dbReference type="EMBL" id="CM010725">
    <property type="protein sequence ID" value="RZC83249.1"/>
    <property type="molecule type" value="Genomic_DNA"/>
</dbReference>
<keyword evidence="2" id="KW-1185">Reference proteome</keyword>
<accession>A0A4Y7LGA2</accession>
<gene>
    <name evidence="1" type="ORF">C5167_046036</name>
</gene>
<reference evidence="1 2" key="1">
    <citation type="journal article" date="2018" name="Science">
        <title>The opium poppy genome and morphinan production.</title>
        <authorList>
            <person name="Guo L."/>
            <person name="Winzer T."/>
            <person name="Yang X."/>
            <person name="Li Y."/>
            <person name="Ning Z."/>
            <person name="He Z."/>
            <person name="Teodor R."/>
            <person name="Lu Y."/>
            <person name="Bowser T.A."/>
            <person name="Graham I.A."/>
            <person name="Ye K."/>
        </authorList>
    </citation>
    <scope>NUCLEOTIDE SEQUENCE [LARGE SCALE GENOMIC DNA]</scope>
    <source>
        <strain evidence="2">cv. HN1</strain>
        <tissue evidence="1">Leaves</tissue>
    </source>
</reference>
<dbReference type="Proteomes" id="UP000316621">
    <property type="component" value="Chromosome 11"/>
</dbReference>
<organism evidence="1 2">
    <name type="scientific">Papaver somniferum</name>
    <name type="common">Opium poppy</name>
    <dbReference type="NCBI Taxonomy" id="3469"/>
    <lineage>
        <taxon>Eukaryota</taxon>
        <taxon>Viridiplantae</taxon>
        <taxon>Streptophyta</taxon>
        <taxon>Embryophyta</taxon>
        <taxon>Tracheophyta</taxon>
        <taxon>Spermatophyta</taxon>
        <taxon>Magnoliopsida</taxon>
        <taxon>Ranunculales</taxon>
        <taxon>Papaveraceae</taxon>
        <taxon>Papaveroideae</taxon>
        <taxon>Papaver</taxon>
    </lineage>
</organism>
<dbReference type="AlphaFoldDB" id="A0A4Y7LGA2"/>
<name>A0A4Y7LGA2_PAPSO</name>
<protein>
    <submittedName>
        <fullName evidence="1">Uncharacterized protein</fullName>
    </submittedName>
</protein>
<proteinExistence type="predicted"/>
<dbReference type="Gramene" id="RZC83249">
    <property type="protein sequence ID" value="RZC83249"/>
    <property type="gene ID" value="C5167_046036"/>
</dbReference>
<sequence>MVKITDKKLADNKTNGHRGLRHLKQNKKKSDVSQIMYEFQHQIRDPKELVEFAKDVVKSSVEVENSQKKVNGSINVPAADTNE</sequence>